<dbReference type="Gene3D" id="1.10.630.10">
    <property type="entry name" value="Cytochrome P450"/>
    <property type="match status" value="1"/>
</dbReference>
<proteinExistence type="predicted"/>
<organism evidence="1 2">
    <name type="scientific">Apiospora arundinis</name>
    <dbReference type="NCBI Taxonomy" id="335852"/>
    <lineage>
        <taxon>Eukaryota</taxon>
        <taxon>Fungi</taxon>
        <taxon>Dikarya</taxon>
        <taxon>Ascomycota</taxon>
        <taxon>Pezizomycotina</taxon>
        <taxon>Sordariomycetes</taxon>
        <taxon>Xylariomycetidae</taxon>
        <taxon>Amphisphaeriales</taxon>
        <taxon>Apiosporaceae</taxon>
        <taxon>Apiospora</taxon>
    </lineage>
</organism>
<dbReference type="EMBL" id="JAPCWZ010000009">
    <property type="protein sequence ID" value="KAK8851119.1"/>
    <property type="molecule type" value="Genomic_DNA"/>
</dbReference>
<dbReference type="SUPFAM" id="SSF48264">
    <property type="entry name" value="Cytochrome P450"/>
    <property type="match status" value="1"/>
</dbReference>
<comment type="caution">
    <text evidence="1">The sequence shown here is derived from an EMBL/GenBank/DDBJ whole genome shotgun (WGS) entry which is preliminary data.</text>
</comment>
<protein>
    <submittedName>
        <fullName evidence="1">Cytochrome P450</fullName>
    </submittedName>
</protein>
<sequence>MGHNQKALEHLYQEVKDMDVTNAKKLANEETLRLYPALITGGSRMARQKDMVVAGRWIPPYTTIVAPPYLIARITQVCAGAVDDCARDGAQRLGLQAFWNWSHELCVPAVDNG</sequence>
<dbReference type="Proteomes" id="UP001390339">
    <property type="component" value="Unassembled WGS sequence"/>
</dbReference>
<keyword evidence="2" id="KW-1185">Reference proteome</keyword>
<gene>
    <name evidence="1" type="ORF">PGQ11_013598</name>
</gene>
<reference evidence="1 2" key="1">
    <citation type="journal article" date="2024" name="IMA Fungus">
        <title>Apiospora arundinis, a panoply of carbohydrate-active enzymes and secondary metabolites.</title>
        <authorList>
            <person name="Sorensen T."/>
            <person name="Petersen C."/>
            <person name="Muurmann A.T."/>
            <person name="Christiansen J.V."/>
            <person name="Brundto M.L."/>
            <person name="Overgaard C.K."/>
            <person name="Boysen A.T."/>
            <person name="Wollenberg R.D."/>
            <person name="Larsen T.O."/>
            <person name="Sorensen J.L."/>
            <person name="Nielsen K.L."/>
            <person name="Sondergaard T.E."/>
        </authorList>
    </citation>
    <scope>NUCLEOTIDE SEQUENCE [LARGE SCALE GENOMIC DNA]</scope>
    <source>
        <strain evidence="1 2">AAU 773</strain>
    </source>
</reference>
<accession>A0ABR2HQG2</accession>
<evidence type="ECO:0000313" key="1">
    <source>
        <dbReference type="EMBL" id="KAK8851119.1"/>
    </source>
</evidence>
<dbReference type="InterPro" id="IPR036396">
    <property type="entry name" value="Cyt_P450_sf"/>
</dbReference>
<evidence type="ECO:0000313" key="2">
    <source>
        <dbReference type="Proteomes" id="UP001390339"/>
    </source>
</evidence>
<name>A0ABR2HQG2_9PEZI</name>